<dbReference type="Gene3D" id="1.10.472.60">
    <property type="entry name" value="putative protein disulfide isomerase domain"/>
    <property type="match status" value="1"/>
</dbReference>
<name>A0A502L361_9GAMM</name>
<dbReference type="AlphaFoldDB" id="A0A502L361"/>
<dbReference type="EMBL" id="SAWY01000005">
    <property type="protein sequence ID" value="TPH18186.1"/>
    <property type="molecule type" value="Genomic_DNA"/>
</dbReference>
<dbReference type="SUPFAM" id="SSF52833">
    <property type="entry name" value="Thioredoxin-like"/>
    <property type="match status" value="1"/>
</dbReference>
<dbReference type="Gene3D" id="3.40.30.10">
    <property type="entry name" value="Glutaredoxin"/>
    <property type="match status" value="1"/>
</dbReference>
<evidence type="ECO:0000313" key="1">
    <source>
        <dbReference type="EMBL" id="TPH18186.1"/>
    </source>
</evidence>
<dbReference type="Pfam" id="PF13743">
    <property type="entry name" value="Thioredoxin_5"/>
    <property type="match status" value="1"/>
</dbReference>
<accession>A0A502L361</accession>
<keyword evidence="2" id="KW-1185">Reference proteome</keyword>
<gene>
    <name evidence="1" type="ORF">EPA86_03235</name>
</gene>
<proteinExistence type="predicted"/>
<dbReference type="InterPro" id="IPR036249">
    <property type="entry name" value="Thioredoxin-like_sf"/>
</dbReference>
<protein>
    <submittedName>
        <fullName evidence="1">DsbA family protein</fullName>
    </submittedName>
</protein>
<sequence length="208" mass="23913">MTTLFYIYDPMCSWCWGYRPVWDEIQQQLSSHVNVEYVAGGLAADSSEPMPASQQRMIQQHWHTIEHKLGTKFNHDFWRDNIPRRSTYNACRAVIAAKIQGLHIKMIDAIQRGYYLKAMNPSDSDILLKLAEEIAEDREVGLNIEKFKEDFISDELELKLTKEISLARQLSSQGFPSLVLSHQGQLKQLLIDYQNAQATVSLIEALLD</sequence>
<dbReference type="PANTHER" id="PTHR13887:SF54">
    <property type="entry name" value="DSBA FAMILY PROTEIN"/>
    <property type="match status" value="1"/>
</dbReference>
<evidence type="ECO:0000313" key="2">
    <source>
        <dbReference type="Proteomes" id="UP000315303"/>
    </source>
</evidence>
<comment type="caution">
    <text evidence="1">The sequence shown here is derived from an EMBL/GenBank/DDBJ whole genome shotgun (WGS) entry which is preliminary data.</text>
</comment>
<dbReference type="CDD" id="cd03025">
    <property type="entry name" value="DsbA_FrnE_like"/>
    <property type="match status" value="1"/>
</dbReference>
<reference evidence="1 2" key="1">
    <citation type="submission" date="2019-01" db="EMBL/GenBank/DDBJ databases">
        <title>Litorilituus lipolytica sp. nov., isolated from intertidal sand of the Yellow Sea in China.</title>
        <authorList>
            <person name="Liu A."/>
        </authorList>
    </citation>
    <scope>NUCLEOTIDE SEQUENCE [LARGE SCALE GENOMIC DNA]</scope>
    <source>
        <strain evidence="1 2">RZ04</strain>
    </source>
</reference>
<dbReference type="OrthoDB" id="9813770at2"/>
<organism evidence="1 2">
    <name type="scientific">Litorilituus lipolyticus</name>
    <dbReference type="NCBI Taxonomy" id="2491017"/>
    <lineage>
        <taxon>Bacteria</taxon>
        <taxon>Pseudomonadati</taxon>
        <taxon>Pseudomonadota</taxon>
        <taxon>Gammaproteobacteria</taxon>
        <taxon>Alteromonadales</taxon>
        <taxon>Colwelliaceae</taxon>
        <taxon>Litorilituus</taxon>
    </lineage>
</organism>
<dbReference type="Proteomes" id="UP000315303">
    <property type="component" value="Unassembled WGS sequence"/>
</dbReference>
<dbReference type="PANTHER" id="PTHR13887">
    <property type="entry name" value="GLUTATHIONE S-TRANSFERASE KAPPA"/>
    <property type="match status" value="1"/>
</dbReference>